<protein>
    <submittedName>
        <fullName evidence="2">Uncharacterized protein</fullName>
    </submittedName>
</protein>
<name>A0AAJ0IGR4_9PEZI</name>
<dbReference type="RefSeq" id="XP_062697646.1">
    <property type="nucleotide sequence ID" value="XM_062836062.1"/>
</dbReference>
<dbReference type="Proteomes" id="UP001285908">
    <property type="component" value="Unassembled WGS sequence"/>
</dbReference>
<evidence type="ECO:0000256" key="1">
    <source>
        <dbReference type="SAM" id="Phobius"/>
    </source>
</evidence>
<keyword evidence="1" id="KW-1133">Transmembrane helix</keyword>
<comment type="caution">
    <text evidence="2">The sequence shown here is derived from an EMBL/GenBank/DDBJ whole genome shotgun (WGS) entry which is preliminary data.</text>
</comment>
<dbReference type="EMBL" id="JAULSX010000001">
    <property type="protein sequence ID" value="KAK3500013.1"/>
    <property type="molecule type" value="Genomic_DNA"/>
</dbReference>
<evidence type="ECO:0000313" key="2">
    <source>
        <dbReference type="EMBL" id="KAK3500013.1"/>
    </source>
</evidence>
<proteinExistence type="predicted"/>
<organism evidence="2 3">
    <name type="scientific">Neurospora hispaniola</name>
    <dbReference type="NCBI Taxonomy" id="588809"/>
    <lineage>
        <taxon>Eukaryota</taxon>
        <taxon>Fungi</taxon>
        <taxon>Dikarya</taxon>
        <taxon>Ascomycota</taxon>
        <taxon>Pezizomycotina</taxon>
        <taxon>Sordariomycetes</taxon>
        <taxon>Sordariomycetidae</taxon>
        <taxon>Sordariales</taxon>
        <taxon>Sordariaceae</taxon>
        <taxon>Neurospora</taxon>
    </lineage>
</organism>
<evidence type="ECO:0000313" key="3">
    <source>
        <dbReference type="Proteomes" id="UP001285908"/>
    </source>
</evidence>
<feature type="transmembrane region" description="Helical" evidence="1">
    <location>
        <begin position="37"/>
        <end position="55"/>
    </location>
</feature>
<dbReference type="GeneID" id="87873684"/>
<reference evidence="2 3" key="1">
    <citation type="journal article" date="2023" name="Mol. Phylogenet. Evol.">
        <title>Genome-scale phylogeny and comparative genomics of the fungal order Sordariales.</title>
        <authorList>
            <person name="Hensen N."/>
            <person name="Bonometti L."/>
            <person name="Westerberg I."/>
            <person name="Brannstrom I.O."/>
            <person name="Guillou S."/>
            <person name="Cros-Aarteil S."/>
            <person name="Calhoun S."/>
            <person name="Haridas S."/>
            <person name="Kuo A."/>
            <person name="Mondo S."/>
            <person name="Pangilinan J."/>
            <person name="Riley R."/>
            <person name="LaButti K."/>
            <person name="Andreopoulos B."/>
            <person name="Lipzen A."/>
            <person name="Chen C."/>
            <person name="Yan M."/>
            <person name="Daum C."/>
            <person name="Ng V."/>
            <person name="Clum A."/>
            <person name="Steindorff A."/>
            <person name="Ohm R.A."/>
            <person name="Martin F."/>
            <person name="Silar P."/>
            <person name="Natvig D.O."/>
            <person name="Lalanne C."/>
            <person name="Gautier V."/>
            <person name="Ament-Velasquez S.L."/>
            <person name="Kruys A."/>
            <person name="Hutchinson M.I."/>
            <person name="Powell A.J."/>
            <person name="Barry K."/>
            <person name="Miller A.N."/>
            <person name="Grigoriev I.V."/>
            <person name="Debuchy R."/>
            <person name="Gladieux P."/>
            <person name="Hiltunen Thoren M."/>
            <person name="Johannesson H."/>
        </authorList>
    </citation>
    <scope>NUCLEOTIDE SEQUENCE [LARGE SCALE GENOMIC DNA]</scope>
    <source>
        <strain evidence="2 3">FGSC 10403</strain>
    </source>
</reference>
<sequence>MDVLDFFLLPMFVLSFTPDHRDWTQGHPLPSNNAHTRLHTVLPAIGALLFLVLLVQN</sequence>
<accession>A0AAJ0IGR4</accession>
<keyword evidence="1" id="KW-0812">Transmembrane</keyword>
<keyword evidence="3" id="KW-1185">Reference proteome</keyword>
<keyword evidence="1" id="KW-0472">Membrane</keyword>
<gene>
    <name evidence="2" type="ORF">B0T23DRAFT_350810</name>
</gene>
<dbReference type="AlphaFoldDB" id="A0AAJ0IGR4"/>